<dbReference type="Pfam" id="PF01729">
    <property type="entry name" value="QRPTase_C"/>
    <property type="match status" value="1"/>
</dbReference>
<evidence type="ECO:0000256" key="4">
    <source>
        <dbReference type="ARBA" id="ARBA00011944"/>
    </source>
</evidence>
<evidence type="ECO:0000256" key="1">
    <source>
        <dbReference type="ARBA" id="ARBA00003237"/>
    </source>
</evidence>
<dbReference type="GeneID" id="24304109"/>
<dbReference type="InterPro" id="IPR013785">
    <property type="entry name" value="Aldolase_TIM"/>
</dbReference>
<dbReference type="UniPathway" id="UPA00253">
    <property type="reaction ID" value="UER00331"/>
</dbReference>
<dbReference type="Proteomes" id="UP000035514">
    <property type="component" value="Unassembled WGS sequence"/>
</dbReference>
<dbReference type="InterPro" id="IPR036068">
    <property type="entry name" value="Nicotinate_pribotase-like_C"/>
</dbReference>
<dbReference type="FunFam" id="3.20.20.70:FF:000030">
    <property type="entry name" value="Nicotinate-nucleotide pyrophosphorylase, carboxylating"/>
    <property type="match status" value="1"/>
</dbReference>
<dbReference type="NCBIfam" id="TIGR00078">
    <property type="entry name" value="nadC"/>
    <property type="match status" value="1"/>
</dbReference>
<evidence type="ECO:0000256" key="9">
    <source>
        <dbReference type="PIRNR" id="PIRNR006250"/>
    </source>
</evidence>
<evidence type="ECO:0000259" key="10">
    <source>
        <dbReference type="Pfam" id="PF01729"/>
    </source>
</evidence>
<evidence type="ECO:0000256" key="2">
    <source>
        <dbReference type="ARBA" id="ARBA00004893"/>
    </source>
</evidence>
<dbReference type="SUPFAM" id="SSF51690">
    <property type="entry name" value="Nicotinate/Quinolinate PRTase C-terminal domain-like"/>
    <property type="match status" value="1"/>
</dbReference>
<sequence>MINIRKFVKNAINEDNGRGDLFFDIAPEGNFTAKIISKSEGILAGVKYANILAKTEKFKIVFLKQDGDFIHKGDVLATLEGRASKLLSSERTLLNMLQHASGIATMANKYSKMIEDTHVVLLDTRKTRPQLRDFEKYASRIGGAINHRLGLDDCLMLKDTHLRTIDNLAEFVKKARKRISWVTKIEIECETLDQVKEAMAAGADIIMCDNMTPEQIKGVVTFRNENYPHILLEASGNINFQTIREFALTGVDAISSGSIIHQATWLDFSMRVD</sequence>
<comment type="caution">
    <text evidence="12">The sequence shown here is derived from an EMBL/GenBank/DDBJ whole genome shotgun (WGS) entry which is preliminary data.</text>
</comment>
<dbReference type="InterPro" id="IPR022412">
    <property type="entry name" value="Quinolinate_PRibosylTrfase_N"/>
</dbReference>
<evidence type="ECO:0000313" key="12">
    <source>
        <dbReference type="EMBL" id="KLD98124.1"/>
    </source>
</evidence>
<dbReference type="Pfam" id="PF02749">
    <property type="entry name" value="QRPTase_N"/>
    <property type="match status" value="1"/>
</dbReference>
<gene>
    <name evidence="12" type="ORF">AA20_09555</name>
</gene>
<dbReference type="CDD" id="cd01572">
    <property type="entry name" value="QPRTase"/>
    <property type="match status" value="1"/>
</dbReference>
<evidence type="ECO:0000313" key="13">
    <source>
        <dbReference type="Proteomes" id="UP000035514"/>
    </source>
</evidence>
<name>A0A0G9JX23_9BACT</name>
<dbReference type="GO" id="GO:0005737">
    <property type="term" value="C:cytoplasm"/>
    <property type="evidence" value="ECO:0007669"/>
    <property type="project" value="TreeGrafter"/>
</dbReference>
<keyword evidence="6 9" id="KW-0328">Glycosyltransferase</keyword>
<dbReference type="PANTHER" id="PTHR32179:SF3">
    <property type="entry name" value="NICOTINATE-NUCLEOTIDE PYROPHOSPHORYLASE [CARBOXYLATING]"/>
    <property type="match status" value="1"/>
</dbReference>
<accession>A0A0G9JX23</accession>
<keyword evidence="7 9" id="KW-0808">Transferase</keyword>
<dbReference type="Gene3D" id="3.90.1170.20">
    <property type="entry name" value="Quinolinate phosphoribosyl transferase, N-terminal domain"/>
    <property type="match status" value="1"/>
</dbReference>
<feature type="domain" description="Quinolinate phosphoribosyl transferase N-terminal" evidence="11">
    <location>
        <begin position="26"/>
        <end position="101"/>
    </location>
</feature>
<dbReference type="AlphaFoldDB" id="A0A0G9JX23"/>
<evidence type="ECO:0000256" key="8">
    <source>
        <dbReference type="ARBA" id="ARBA00033102"/>
    </source>
</evidence>
<evidence type="ECO:0000259" key="11">
    <source>
        <dbReference type="Pfam" id="PF02749"/>
    </source>
</evidence>
<dbReference type="InterPro" id="IPR004393">
    <property type="entry name" value="NadC"/>
</dbReference>
<evidence type="ECO:0000256" key="3">
    <source>
        <dbReference type="ARBA" id="ARBA00009400"/>
    </source>
</evidence>
<dbReference type="InterPro" id="IPR027277">
    <property type="entry name" value="NadC/ModD"/>
</dbReference>
<dbReference type="SUPFAM" id="SSF54675">
    <property type="entry name" value="Nicotinate/Quinolinate PRTase N-terminal domain-like"/>
    <property type="match status" value="1"/>
</dbReference>
<dbReference type="PANTHER" id="PTHR32179">
    <property type="entry name" value="NICOTINATE-NUCLEOTIDE PYROPHOSPHORYLASE [CARBOXYLATING]"/>
    <property type="match status" value="1"/>
</dbReference>
<dbReference type="GO" id="GO:0004514">
    <property type="term" value="F:nicotinate-nucleotide diphosphorylase (carboxylating) activity"/>
    <property type="evidence" value="ECO:0007669"/>
    <property type="project" value="UniProtKB-EC"/>
</dbReference>
<dbReference type="GO" id="GO:0009435">
    <property type="term" value="P:NAD+ biosynthetic process"/>
    <property type="evidence" value="ECO:0007669"/>
    <property type="project" value="UniProtKB-UniPathway"/>
</dbReference>
<dbReference type="InterPro" id="IPR037128">
    <property type="entry name" value="Quinolinate_PRibosylTase_N_sf"/>
</dbReference>
<dbReference type="Gene3D" id="3.20.20.70">
    <property type="entry name" value="Aldolase class I"/>
    <property type="match status" value="1"/>
</dbReference>
<dbReference type="EMBL" id="JAIQ01000133">
    <property type="protein sequence ID" value="KLD98124.1"/>
    <property type="molecule type" value="Genomic_DNA"/>
</dbReference>
<comment type="pathway">
    <text evidence="2">Cofactor biosynthesis; NAD(+) biosynthesis; nicotinate D-ribonucleotide from quinolinate: step 1/1.</text>
</comment>
<keyword evidence="5" id="KW-0662">Pyridine nucleotide biosynthesis</keyword>
<dbReference type="RefSeq" id="WP_004510923.1">
    <property type="nucleotide sequence ID" value="NZ_JAIQ01000133.1"/>
</dbReference>
<dbReference type="PATRIC" id="fig|1447256.3.peg.1867"/>
<dbReference type="PIRSF" id="PIRSF006250">
    <property type="entry name" value="NadC_ModD"/>
    <property type="match status" value="1"/>
</dbReference>
<organism evidence="12 13">
    <name type="scientific">Aliarcobacter butzleri L348</name>
    <dbReference type="NCBI Taxonomy" id="1447256"/>
    <lineage>
        <taxon>Bacteria</taxon>
        <taxon>Pseudomonadati</taxon>
        <taxon>Campylobacterota</taxon>
        <taxon>Epsilonproteobacteria</taxon>
        <taxon>Campylobacterales</taxon>
        <taxon>Arcobacteraceae</taxon>
        <taxon>Aliarcobacter</taxon>
    </lineage>
</organism>
<dbReference type="EC" id="2.4.2.19" evidence="4"/>
<evidence type="ECO:0000256" key="6">
    <source>
        <dbReference type="ARBA" id="ARBA00022676"/>
    </source>
</evidence>
<protein>
    <recommendedName>
        <fullName evidence="4">nicotinate-nucleotide diphosphorylase (carboxylating)</fullName>
        <ecNumber evidence="4">2.4.2.19</ecNumber>
    </recommendedName>
    <alternativeName>
        <fullName evidence="8">Quinolinate phosphoribosyltransferase [decarboxylating]</fullName>
    </alternativeName>
</protein>
<comment type="similarity">
    <text evidence="3 9">Belongs to the NadC/ModD family.</text>
</comment>
<dbReference type="GO" id="GO:0034213">
    <property type="term" value="P:quinolinate catabolic process"/>
    <property type="evidence" value="ECO:0007669"/>
    <property type="project" value="TreeGrafter"/>
</dbReference>
<comment type="function">
    <text evidence="1">Involved in the catabolism of quinolinic acid (QA).</text>
</comment>
<reference evidence="12 13" key="1">
    <citation type="submission" date="2014-01" db="EMBL/GenBank/DDBJ databases">
        <title>Development of a Comparative Genomic Fingerprinting Assay for High Resolution Genotyping of Arcobacter butzleri.</title>
        <authorList>
            <person name="Webb A.L."/>
            <person name="Inglis G.D."/>
            <person name="Kruczkiewicz P."/>
            <person name="Selinger L.B."/>
            <person name="Taboada E.N."/>
        </authorList>
    </citation>
    <scope>NUCLEOTIDE SEQUENCE [LARGE SCALE GENOMIC DNA]</scope>
    <source>
        <strain evidence="12 13">L348</strain>
    </source>
</reference>
<feature type="domain" description="Quinolinate phosphoribosyl transferase C-terminal" evidence="10">
    <location>
        <begin position="103"/>
        <end position="271"/>
    </location>
</feature>
<evidence type="ECO:0000256" key="7">
    <source>
        <dbReference type="ARBA" id="ARBA00022679"/>
    </source>
</evidence>
<proteinExistence type="inferred from homology"/>
<evidence type="ECO:0000256" key="5">
    <source>
        <dbReference type="ARBA" id="ARBA00022642"/>
    </source>
</evidence>
<dbReference type="InterPro" id="IPR002638">
    <property type="entry name" value="Quinolinate_PRibosylTrfase_C"/>
</dbReference>